<reference evidence="2" key="2">
    <citation type="submission" date="2018-05" db="EMBL/GenBank/DDBJ databases">
        <title>OpunRS2 (Oryza punctata Reference Sequence Version 2).</title>
        <authorList>
            <person name="Zhang J."/>
            <person name="Kudrna D."/>
            <person name="Lee S."/>
            <person name="Talag J."/>
            <person name="Welchert J."/>
            <person name="Wing R.A."/>
        </authorList>
    </citation>
    <scope>NUCLEOTIDE SEQUENCE [LARGE SCALE GENOMIC DNA]</scope>
</reference>
<keyword evidence="3" id="KW-1185">Reference proteome</keyword>
<name>A0A0E0JIQ9_ORYPU</name>
<feature type="region of interest" description="Disordered" evidence="1">
    <location>
        <begin position="33"/>
        <end position="62"/>
    </location>
</feature>
<accession>A0A0E0JIQ9</accession>
<reference evidence="2" key="1">
    <citation type="submission" date="2015-04" db="UniProtKB">
        <authorList>
            <consortium name="EnsemblPlants"/>
        </authorList>
    </citation>
    <scope>IDENTIFICATION</scope>
</reference>
<evidence type="ECO:0000256" key="1">
    <source>
        <dbReference type="SAM" id="MobiDB-lite"/>
    </source>
</evidence>
<sequence>MEMEMEIAPRRSAELGHIHKSSKSEVAMIDYSLPQPQPYHLGTGPQSASTTRPGSKADRQKT</sequence>
<evidence type="ECO:0000313" key="2">
    <source>
        <dbReference type="EnsemblPlants" id="OPUNC01G15960.1"/>
    </source>
</evidence>
<feature type="compositionally biased region" description="Polar residues" evidence="1">
    <location>
        <begin position="44"/>
        <end position="53"/>
    </location>
</feature>
<dbReference type="EnsemblPlants" id="OPUNC01G15960.1">
    <property type="protein sequence ID" value="OPUNC01G15960.1"/>
    <property type="gene ID" value="OPUNC01G15960"/>
</dbReference>
<dbReference type="Gramene" id="OPUNC01G15960.1">
    <property type="protein sequence ID" value="OPUNC01G15960.1"/>
    <property type="gene ID" value="OPUNC01G15960"/>
</dbReference>
<dbReference type="HOGENOM" id="CLU_2908049_0_0_1"/>
<dbReference type="AlphaFoldDB" id="A0A0E0JIQ9"/>
<dbReference type="Proteomes" id="UP000026962">
    <property type="component" value="Chromosome 1"/>
</dbReference>
<protein>
    <submittedName>
        <fullName evidence="2">Uncharacterized protein</fullName>
    </submittedName>
</protein>
<evidence type="ECO:0000313" key="3">
    <source>
        <dbReference type="Proteomes" id="UP000026962"/>
    </source>
</evidence>
<organism evidence="2">
    <name type="scientific">Oryza punctata</name>
    <name type="common">Red rice</name>
    <dbReference type="NCBI Taxonomy" id="4537"/>
    <lineage>
        <taxon>Eukaryota</taxon>
        <taxon>Viridiplantae</taxon>
        <taxon>Streptophyta</taxon>
        <taxon>Embryophyta</taxon>
        <taxon>Tracheophyta</taxon>
        <taxon>Spermatophyta</taxon>
        <taxon>Magnoliopsida</taxon>
        <taxon>Liliopsida</taxon>
        <taxon>Poales</taxon>
        <taxon>Poaceae</taxon>
        <taxon>BOP clade</taxon>
        <taxon>Oryzoideae</taxon>
        <taxon>Oryzeae</taxon>
        <taxon>Oryzinae</taxon>
        <taxon>Oryza</taxon>
    </lineage>
</organism>
<proteinExistence type="predicted"/>